<dbReference type="AlphaFoldDB" id="X1QRI3"/>
<organism evidence="2">
    <name type="scientific">marine sediment metagenome</name>
    <dbReference type="NCBI Taxonomy" id="412755"/>
    <lineage>
        <taxon>unclassified sequences</taxon>
        <taxon>metagenomes</taxon>
        <taxon>ecological metagenomes</taxon>
    </lineage>
</organism>
<evidence type="ECO:0000256" key="1">
    <source>
        <dbReference type="SAM" id="Phobius"/>
    </source>
</evidence>
<proteinExistence type="predicted"/>
<comment type="caution">
    <text evidence="2">The sequence shown here is derived from an EMBL/GenBank/DDBJ whole genome shotgun (WGS) entry which is preliminary data.</text>
</comment>
<feature type="non-terminal residue" evidence="2">
    <location>
        <position position="86"/>
    </location>
</feature>
<gene>
    <name evidence="2" type="ORF">S06H3_65702</name>
</gene>
<name>X1QRI3_9ZZZZ</name>
<dbReference type="EMBL" id="BARV01044367">
    <property type="protein sequence ID" value="GAI71167.1"/>
    <property type="molecule type" value="Genomic_DNA"/>
</dbReference>
<keyword evidence="1" id="KW-0472">Membrane</keyword>
<protein>
    <submittedName>
        <fullName evidence="2">Uncharacterized protein</fullName>
    </submittedName>
</protein>
<feature type="transmembrane region" description="Helical" evidence="1">
    <location>
        <begin position="68"/>
        <end position="84"/>
    </location>
</feature>
<keyword evidence="1" id="KW-0812">Transmembrane</keyword>
<accession>X1QRI3</accession>
<sequence>DRGVVIADLHKERKEQYSELELRPIRGVYQSFARFFQWLRQLEFIEATGETEPSSGKGDDYKLMSDRTYYLLYFINILIIPPIVKP</sequence>
<reference evidence="2" key="1">
    <citation type="journal article" date="2014" name="Front. Microbiol.">
        <title>High frequency of phylogenetically diverse reductive dehalogenase-homologous genes in deep subseafloor sedimentary metagenomes.</title>
        <authorList>
            <person name="Kawai M."/>
            <person name="Futagami T."/>
            <person name="Toyoda A."/>
            <person name="Takaki Y."/>
            <person name="Nishi S."/>
            <person name="Hori S."/>
            <person name="Arai W."/>
            <person name="Tsubouchi T."/>
            <person name="Morono Y."/>
            <person name="Uchiyama I."/>
            <person name="Ito T."/>
            <person name="Fujiyama A."/>
            <person name="Inagaki F."/>
            <person name="Takami H."/>
        </authorList>
    </citation>
    <scope>NUCLEOTIDE SEQUENCE</scope>
    <source>
        <strain evidence="2">Expedition CK06-06</strain>
    </source>
</reference>
<keyword evidence="1" id="KW-1133">Transmembrane helix</keyword>
<evidence type="ECO:0000313" key="2">
    <source>
        <dbReference type="EMBL" id="GAI71167.1"/>
    </source>
</evidence>
<feature type="non-terminal residue" evidence="2">
    <location>
        <position position="1"/>
    </location>
</feature>